<feature type="region of interest" description="Disordered" evidence="2">
    <location>
        <begin position="135"/>
        <end position="163"/>
    </location>
</feature>
<keyword evidence="3" id="KW-0732">Signal</keyword>
<organism evidence="4 5">
    <name type="scientific">Croceibacterium soli</name>
    <dbReference type="NCBI Taxonomy" id="1739690"/>
    <lineage>
        <taxon>Bacteria</taxon>
        <taxon>Pseudomonadati</taxon>
        <taxon>Pseudomonadota</taxon>
        <taxon>Alphaproteobacteria</taxon>
        <taxon>Sphingomonadales</taxon>
        <taxon>Erythrobacteraceae</taxon>
        <taxon>Croceibacterium</taxon>
    </lineage>
</organism>
<evidence type="ECO:0008006" key="6">
    <source>
        <dbReference type="Google" id="ProtNLM"/>
    </source>
</evidence>
<evidence type="ECO:0000313" key="5">
    <source>
        <dbReference type="Proteomes" id="UP000469159"/>
    </source>
</evidence>
<keyword evidence="1" id="KW-0175">Coiled coil</keyword>
<keyword evidence="5" id="KW-1185">Reference proteome</keyword>
<dbReference type="RefSeq" id="WP_160746661.1">
    <property type="nucleotide sequence ID" value="NZ_WTYK01000004.1"/>
</dbReference>
<feature type="coiled-coil region" evidence="1">
    <location>
        <begin position="83"/>
        <end position="117"/>
    </location>
</feature>
<gene>
    <name evidence="4" type="ORF">GRI75_09220</name>
</gene>
<evidence type="ECO:0000256" key="3">
    <source>
        <dbReference type="SAM" id="SignalP"/>
    </source>
</evidence>
<dbReference type="SUPFAM" id="SSF48452">
    <property type="entry name" value="TPR-like"/>
    <property type="match status" value="1"/>
</dbReference>
<dbReference type="AlphaFoldDB" id="A0A6I4UVK0"/>
<dbReference type="OrthoDB" id="7390214at2"/>
<proteinExistence type="predicted"/>
<dbReference type="EMBL" id="WTYK01000004">
    <property type="protein sequence ID" value="MXP41819.1"/>
    <property type="molecule type" value="Genomic_DNA"/>
</dbReference>
<accession>A0A6I4UVK0</accession>
<name>A0A6I4UVK0_9SPHN</name>
<comment type="caution">
    <text evidence="4">The sequence shown here is derived from an EMBL/GenBank/DDBJ whole genome shotgun (WGS) entry which is preliminary data.</text>
</comment>
<sequence length="305" mass="32934">MSFTHWQTSRTVIAALLLAGGAVIAAPAAAQADDARLRKIEAEIRALQRQVFPNSDGRFFTPEVVTPGQATPQQTGAPSESAVTDILARLQSIESQLAQLTARGEENANEIRQIQERLGILETAAAPAPVAQPSGAIRVPEVGNGSSSSPAAPAAAAGPSPERLARVQAIAKPDTGDAGEDEYSYGFRLWEAGLFPEAQQQLKLFVERYPSHRMISYGRNLLGRAYLDDGQPRLAAPYFLENYQSAPTGARAPDSLLFLAGAMVALQDTTRACRALAEFSEKYPALATGRLKDQYERERRRVTCR</sequence>
<evidence type="ECO:0000256" key="2">
    <source>
        <dbReference type="SAM" id="MobiDB-lite"/>
    </source>
</evidence>
<evidence type="ECO:0000256" key="1">
    <source>
        <dbReference type="SAM" id="Coils"/>
    </source>
</evidence>
<feature type="signal peptide" evidence="3">
    <location>
        <begin position="1"/>
        <end position="25"/>
    </location>
</feature>
<dbReference type="InterPro" id="IPR011990">
    <property type="entry name" value="TPR-like_helical_dom_sf"/>
</dbReference>
<protein>
    <recommendedName>
        <fullName evidence="6">Tetratricopeptide repeat protein</fullName>
    </recommendedName>
</protein>
<dbReference type="Proteomes" id="UP000469159">
    <property type="component" value="Unassembled WGS sequence"/>
</dbReference>
<dbReference type="Gene3D" id="1.25.40.10">
    <property type="entry name" value="Tetratricopeptide repeat domain"/>
    <property type="match status" value="1"/>
</dbReference>
<evidence type="ECO:0000313" key="4">
    <source>
        <dbReference type="EMBL" id="MXP41819.1"/>
    </source>
</evidence>
<feature type="compositionally biased region" description="Low complexity" evidence="2">
    <location>
        <begin position="145"/>
        <end position="161"/>
    </location>
</feature>
<reference evidence="4 5" key="1">
    <citation type="submission" date="2019-12" db="EMBL/GenBank/DDBJ databases">
        <title>Genomic-based taxomic classification of the family Erythrobacteraceae.</title>
        <authorList>
            <person name="Xu L."/>
        </authorList>
    </citation>
    <scope>NUCLEOTIDE SEQUENCE [LARGE SCALE GENOMIC DNA]</scope>
    <source>
        <strain evidence="4 5">MCCC 1K02066</strain>
    </source>
</reference>
<feature type="chain" id="PRO_5026106569" description="Tetratricopeptide repeat protein" evidence="3">
    <location>
        <begin position="26"/>
        <end position="305"/>
    </location>
</feature>